<feature type="domain" description="BLUF" evidence="1">
    <location>
        <begin position="2"/>
        <end position="95"/>
    </location>
</feature>
<evidence type="ECO:0000313" key="2">
    <source>
        <dbReference type="EMBL" id="MBB3206777.1"/>
    </source>
</evidence>
<protein>
    <recommendedName>
        <fullName evidence="1">BLUF domain-containing protein</fullName>
    </recommendedName>
</protein>
<dbReference type="Pfam" id="PF04940">
    <property type="entry name" value="BLUF"/>
    <property type="match status" value="1"/>
</dbReference>
<dbReference type="SUPFAM" id="SSF54975">
    <property type="entry name" value="Acylphosphatase/BLUF domain-like"/>
    <property type="match status" value="1"/>
</dbReference>
<dbReference type="EMBL" id="JACHXU010000007">
    <property type="protein sequence ID" value="MBB3206777.1"/>
    <property type="molecule type" value="Genomic_DNA"/>
</dbReference>
<reference evidence="2 3" key="1">
    <citation type="submission" date="2020-08" db="EMBL/GenBank/DDBJ databases">
        <title>Genomic Encyclopedia of Type Strains, Phase III (KMG-III): the genomes of soil and plant-associated and newly described type strains.</title>
        <authorList>
            <person name="Whitman W."/>
        </authorList>
    </citation>
    <scope>NUCLEOTIDE SEQUENCE [LARGE SCALE GENOMIC DNA]</scope>
    <source>
        <strain evidence="2 3">CECT 8075</strain>
    </source>
</reference>
<dbReference type="InterPro" id="IPR007024">
    <property type="entry name" value="BLUF_domain"/>
</dbReference>
<dbReference type="Gene3D" id="3.30.70.100">
    <property type="match status" value="1"/>
</dbReference>
<evidence type="ECO:0000259" key="1">
    <source>
        <dbReference type="PROSITE" id="PS50925"/>
    </source>
</evidence>
<organism evidence="2 3">
    <name type="scientific">Aporhodopirellula rubra</name>
    <dbReference type="NCBI Taxonomy" id="980271"/>
    <lineage>
        <taxon>Bacteria</taxon>
        <taxon>Pseudomonadati</taxon>
        <taxon>Planctomycetota</taxon>
        <taxon>Planctomycetia</taxon>
        <taxon>Pirellulales</taxon>
        <taxon>Pirellulaceae</taxon>
        <taxon>Aporhodopirellula</taxon>
    </lineage>
</organism>
<comment type="caution">
    <text evidence="2">The sequence shown here is derived from an EMBL/GenBank/DDBJ whole genome shotgun (WGS) entry which is preliminary data.</text>
</comment>
<keyword evidence="3" id="KW-1185">Reference proteome</keyword>
<dbReference type="InterPro" id="IPR036046">
    <property type="entry name" value="Acylphosphatase-like_dom_sf"/>
</dbReference>
<sequence length="151" mass="16716">MLIELVYCSVASRVMSTEDLHGLLDHARKKNASLGVTGILLYGEKTREFIQLLEGEDDCIEALLSVITADDRHSSVDVMYQGPIKERSFADWSMAFRTLDEIAPSIQALQDVRADTTEGYLTFNAESLPAKMQSGRASRAKTMLAELSKSL</sequence>
<dbReference type="PROSITE" id="PS50925">
    <property type="entry name" value="BLUF"/>
    <property type="match status" value="1"/>
</dbReference>
<proteinExistence type="predicted"/>
<dbReference type="Proteomes" id="UP000536179">
    <property type="component" value="Unassembled WGS sequence"/>
</dbReference>
<dbReference type="SMART" id="SM01034">
    <property type="entry name" value="BLUF"/>
    <property type="match status" value="1"/>
</dbReference>
<gene>
    <name evidence="2" type="ORF">FHS27_002589</name>
</gene>
<name>A0A7W5E016_9BACT</name>
<evidence type="ECO:0000313" key="3">
    <source>
        <dbReference type="Proteomes" id="UP000536179"/>
    </source>
</evidence>
<accession>A0A7W5E016</accession>
<dbReference type="GO" id="GO:0009882">
    <property type="term" value="F:blue light photoreceptor activity"/>
    <property type="evidence" value="ECO:0007669"/>
    <property type="project" value="InterPro"/>
</dbReference>
<dbReference type="RefSeq" id="WP_246419646.1">
    <property type="nucleotide sequence ID" value="NZ_JACHXU010000007.1"/>
</dbReference>
<dbReference type="AlphaFoldDB" id="A0A7W5E016"/>
<dbReference type="GO" id="GO:0071949">
    <property type="term" value="F:FAD binding"/>
    <property type="evidence" value="ECO:0007669"/>
    <property type="project" value="InterPro"/>
</dbReference>